<feature type="compositionally biased region" description="Basic and acidic residues" evidence="1">
    <location>
        <begin position="186"/>
        <end position="221"/>
    </location>
</feature>
<dbReference type="Proteomes" id="UP000233551">
    <property type="component" value="Unassembled WGS sequence"/>
</dbReference>
<feature type="compositionally biased region" description="Pro residues" evidence="1">
    <location>
        <begin position="57"/>
        <end position="69"/>
    </location>
</feature>
<feature type="compositionally biased region" description="Gly residues" evidence="1">
    <location>
        <begin position="273"/>
        <end position="285"/>
    </location>
</feature>
<feature type="compositionally biased region" description="Basic and acidic residues" evidence="1">
    <location>
        <begin position="249"/>
        <end position="271"/>
    </location>
</feature>
<feature type="compositionally biased region" description="Low complexity" evidence="1">
    <location>
        <begin position="135"/>
        <end position="146"/>
    </location>
</feature>
<evidence type="ECO:0000313" key="2">
    <source>
        <dbReference type="EMBL" id="PKI35708.1"/>
    </source>
</evidence>
<feature type="region of interest" description="Disordered" evidence="1">
    <location>
        <begin position="1"/>
        <end position="74"/>
    </location>
</feature>
<feature type="region of interest" description="Disordered" evidence="1">
    <location>
        <begin position="350"/>
        <end position="371"/>
    </location>
</feature>
<feature type="compositionally biased region" description="Basic and acidic residues" evidence="1">
    <location>
        <begin position="114"/>
        <end position="125"/>
    </location>
</feature>
<dbReference type="PANTHER" id="PTHR36056:SF1">
    <property type="entry name" value="PROTEIN, PUTATIVE-RELATED"/>
    <property type="match status" value="1"/>
</dbReference>
<sequence>MHPRHRSPGNGYRSNPMGIGMASRISPESSGRGHNFYNSEYRSFNRSFGRSYSQPKPFHPSPPPRPPQHPVAAPLRKADLFMEAGRLAAEYLVYQGMLPSGALLGKWQNGNFKEPQEFRSQEGDAGHNMQFPVEGRGSSLGRSGDSGSDGGPSRRRYSDEYGPAGFRNNTKGKRRGGSFRGYNSEWGREYGRSSSWSDRRRGSPSIDADREYNSGNREEQSVTKNDGNLMQKSSNEVMKNEESGGVQESETKEHESKATSSVSEKEVRDETDGAGGGGGGGGGGEPLNKNDELSIPKENTDEMKDKDDPSDGETRKEIISEELLENKPSEKLSVTDLQSLCKFANMPTKTRSVRGARVSEEEKNCDASTSQVSEVLMEDKAVDSSIKNVGETRGLELEISEVGTLQAAEVVNPVDRSLMLDDNQEVSEKRGEKRVIEESNTNEDIKRLREWLPSMDAEVAGGPTTDEKPIMVVEQHQESTKNNPQMSEIGEESFAQEKQLFPSSFKICDLNLMETSDANETRDRDPIFMFPPVTDFKKEVGPVDIDLSISNSSMSSQPAKKVDDTDQAIEVINLDEDSAPEDREFDITERKPDVAFTGLDGFSTNPVQNATDIPDNQDGYGLMISELLANEFSGCSSVPEEINPLDNMGLNGGAGPLGDDDSIYMSLGEIPFLRKLCDALNLPSPCPTLPSDSFRDRENRVIQQYRVCGHGIPNVHNNRYEPRECGRLSDSLRGAVVLRRQYYFTIGDPPRMFSLSRWSLLNWMQGSMLITQGMGHDSRYRGATISANGYHYKSLFNAADKNAVPAQRFSPCFLFSHGKSRNVFSVFHFTKT</sequence>
<comment type="caution">
    <text evidence="2">The sequence shown here is derived from an EMBL/GenBank/DDBJ whole genome shotgun (WGS) entry which is preliminary data.</text>
</comment>
<feature type="region of interest" description="Disordered" evidence="1">
    <location>
        <begin position="114"/>
        <end position="331"/>
    </location>
</feature>
<accession>A0A2I0HVJ3</accession>
<evidence type="ECO:0000256" key="1">
    <source>
        <dbReference type="SAM" id="MobiDB-lite"/>
    </source>
</evidence>
<gene>
    <name evidence="2" type="ORF">CRG98_043866</name>
</gene>
<protein>
    <submittedName>
        <fullName evidence="2">Uncharacterized protein</fullName>
    </submittedName>
</protein>
<feature type="compositionally biased region" description="Polar residues" evidence="1">
    <location>
        <begin position="36"/>
        <end position="52"/>
    </location>
</feature>
<keyword evidence="3" id="KW-1185">Reference proteome</keyword>
<dbReference type="AlphaFoldDB" id="A0A2I0HVJ3"/>
<dbReference type="STRING" id="22663.A0A2I0HVJ3"/>
<dbReference type="PANTHER" id="PTHR36056">
    <property type="entry name" value="PROTEIN, PUTATIVE-RELATED"/>
    <property type="match status" value="1"/>
</dbReference>
<evidence type="ECO:0000313" key="3">
    <source>
        <dbReference type="Proteomes" id="UP000233551"/>
    </source>
</evidence>
<dbReference type="EMBL" id="PGOL01005224">
    <property type="protein sequence ID" value="PKI35708.1"/>
    <property type="molecule type" value="Genomic_DNA"/>
</dbReference>
<organism evidence="2 3">
    <name type="scientific">Punica granatum</name>
    <name type="common">Pomegranate</name>
    <dbReference type="NCBI Taxonomy" id="22663"/>
    <lineage>
        <taxon>Eukaryota</taxon>
        <taxon>Viridiplantae</taxon>
        <taxon>Streptophyta</taxon>
        <taxon>Embryophyta</taxon>
        <taxon>Tracheophyta</taxon>
        <taxon>Spermatophyta</taxon>
        <taxon>Magnoliopsida</taxon>
        <taxon>eudicotyledons</taxon>
        <taxon>Gunneridae</taxon>
        <taxon>Pentapetalae</taxon>
        <taxon>rosids</taxon>
        <taxon>malvids</taxon>
        <taxon>Myrtales</taxon>
        <taxon>Lythraceae</taxon>
        <taxon>Punica</taxon>
    </lineage>
</organism>
<reference evidence="2 3" key="1">
    <citation type="submission" date="2017-11" db="EMBL/GenBank/DDBJ databases">
        <title>De-novo sequencing of pomegranate (Punica granatum L.) genome.</title>
        <authorList>
            <person name="Akparov Z."/>
            <person name="Amiraslanov A."/>
            <person name="Hajiyeva S."/>
            <person name="Abbasov M."/>
            <person name="Kaur K."/>
            <person name="Hamwieh A."/>
            <person name="Solovyev V."/>
            <person name="Salamov A."/>
            <person name="Braich B."/>
            <person name="Kosarev P."/>
            <person name="Mahmoud A."/>
            <person name="Hajiyev E."/>
            <person name="Babayeva S."/>
            <person name="Izzatullayeva V."/>
            <person name="Mammadov A."/>
            <person name="Mammadov A."/>
            <person name="Sharifova S."/>
            <person name="Ojaghi J."/>
            <person name="Eynullazada K."/>
            <person name="Bayramov B."/>
            <person name="Abdulazimova A."/>
            <person name="Shahmuradov I."/>
        </authorList>
    </citation>
    <scope>NUCLEOTIDE SEQUENCE [LARGE SCALE GENOMIC DNA]</scope>
    <source>
        <strain evidence="3">cv. AG2017</strain>
        <tissue evidence="2">Leaf</tissue>
    </source>
</reference>
<feature type="compositionally biased region" description="Basic and acidic residues" evidence="1">
    <location>
        <begin position="288"/>
        <end position="330"/>
    </location>
</feature>
<name>A0A2I0HVJ3_PUNGR</name>
<dbReference type="InterPro" id="IPR040276">
    <property type="entry name" value="At4g26450-like"/>
</dbReference>
<feature type="compositionally biased region" description="Polar residues" evidence="1">
    <location>
        <begin position="222"/>
        <end position="237"/>
    </location>
</feature>
<proteinExistence type="predicted"/>